<comment type="caution">
    <text evidence="1">The sequence shown here is derived from an EMBL/GenBank/DDBJ whole genome shotgun (WGS) entry which is preliminary data.</text>
</comment>
<dbReference type="AlphaFoldDB" id="A0A1W0E4G4"/>
<proteinExistence type="predicted"/>
<sequence>MPVRLNYDQIQQRHNKQNELILKLNNSKFDMNEKLDSLRSMSMAVQNKMKTVVVLLRKYIKNSFLLKGKGNLQGSGGFTYEEFNLEGVTRDKLYLSDRSEGISAMLR</sequence>
<dbReference type="OrthoDB" id="6162375at2759"/>
<dbReference type="EMBL" id="MNPJ01000022">
    <property type="protein sequence ID" value="OQS54157.1"/>
    <property type="molecule type" value="Genomic_DNA"/>
</dbReference>
<dbReference type="Proteomes" id="UP000192758">
    <property type="component" value="Unassembled WGS sequence"/>
</dbReference>
<evidence type="ECO:0000313" key="2">
    <source>
        <dbReference type="Proteomes" id="UP000192758"/>
    </source>
</evidence>
<name>A0A1W0E4G4_9MICR</name>
<evidence type="ECO:0000313" key="1">
    <source>
        <dbReference type="EMBL" id="OQS54157.1"/>
    </source>
</evidence>
<protein>
    <submittedName>
        <fullName evidence="1">Uncharacterized protein</fullName>
    </submittedName>
</protein>
<dbReference type="VEuPathDB" id="MicrosporidiaDB:EHP00_2236"/>
<reference evidence="1 2" key="1">
    <citation type="journal article" date="2017" name="Environ. Microbiol.">
        <title>Decay of the glycolytic pathway and adaptation to intranuclear parasitism within Enterocytozoonidae microsporidia.</title>
        <authorList>
            <person name="Wiredu Boakye D."/>
            <person name="Jaroenlak P."/>
            <person name="Prachumwat A."/>
            <person name="Williams T.A."/>
            <person name="Bateman K.S."/>
            <person name="Itsathitphaisarn O."/>
            <person name="Sritunyalucksana K."/>
            <person name="Paszkiewicz K.H."/>
            <person name="Moore K.A."/>
            <person name="Stentiford G.D."/>
            <person name="Williams B.A."/>
        </authorList>
    </citation>
    <scope>NUCLEOTIDE SEQUENCE [LARGE SCALE GENOMIC DNA]</scope>
    <source>
        <strain evidence="1 2">TH1</strain>
    </source>
</reference>
<organism evidence="1 2">
    <name type="scientific">Ecytonucleospora hepatopenaei</name>
    <dbReference type="NCBI Taxonomy" id="646526"/>
    <lineage>
        <taxon>Eukaryota</taxon>
        <taxon>Fungi</taxon>
        <taxon>Fungi incertae sedis</taxon>
        <taxon>Microsporidia</taxon>
        <taxon>Enterocytozoonidae</taxon>
        <taxon>Ecytonucleospora</taxon>
    </lineage>
</organism>
<gene>
    <name evidence="1" type="ORF">EHP00_2236</name>
</gene>
<accession>A0A1W0E4G4</accession>
<keyword evidence="2" id="KW-1185">Reference proteome</keyword>